<sequence length="156" mass="17710">MGFFGTYFYDGVRWQEREPDQEQDLAEPWLMVNIYDSDIATVIYQPTGPGAGVAYLGYTPRTYFEDPEASAPTDVEREAAGLVSWWSHVHGVADGAEREVKERELRAYLAEDIAPEDVEWDEEEDVDQLDDAEIFVEVKTVRFLGALDLPVPDAFL</sequence>
<comment type="caution">
    <text evidence="1">The sequence shown here is derived from an EMBL/GenBank/DDBJ whole genome shotgun (WGS) entry which is preliminary data.</text>
</comment>
<accession>A0A5C4WT11</accession>
<dbReference type="Proteomes" id="UP000312512">
    <property type="component" value="Unassembled WGS sequence"/>
</dbReference>
<dbReference type="OrthoDB" id="3536621at2"/>
<organism evidence="1 2">
    <name type="scientific">Nonomuraea phyllanthi</name>
    <dbReference type="NCBI Taxonomy" id="2219224"/>
    <lineage>
        <taxon>Bacteria</taxon>
        <taxon>Bacillati</taxon>
        <taxon>Actinomycetota</taxon>
        <taxon>Actinomycetes</taxon>
        <taxon>Streptosporangiales</taxon>
        <taxon>Streptosporangiaceae</taxon>
        <taxon>Nonomuraea</taxon>
    </lineage>
</organism>
<name>A0A5C4WT11_9ACTN</name>
<evidence type="ECO:0000313" key="2">
    <source>
        <dbReference type="Proteomes" id="UP000312512"/>
    </source>
</evidence>
<keyword evidence="2" id="KW-1185">Reference proteome</keyword>
<proteinExistence type="predicted"/>
<dbReference type="RefSeq" id="WP_139629305.1">
    <property type="nucleotide sequence ID" value="NZ_VDLX02000002.1"/>
</dbReference>
<reference evidence="1 2" key="1">
    <citation type="submission" date="2019-10" db="EMBL/GenBank/DDBJ databases">
        <title>Nonomuraea sp. nov., isolated from Phyllanthus amarus.</title>
        <authorList>
            <person name="Klykleung N."/>
            <person name="Tanasupawat S."/>
        </authorList>
    </citation>
    <scope>NUCLEOTIDE SEQUENCE [LARGE SCALE GENOMIC DNA]</scope>
    <source>
        <strain evidence="1 2">PA1-10</strain>
    </source>
</reference>
<dbReference type="AlphaFoldDB" id="A0A5C4WT11"/>
<gene>
    <name evidence="1" type="ORF">FH608_006180</name>
</gene>
<dbReference type="EMBL" id="VDLX02000002">
    <property type="protein sequence ID" value="KAB8196345.1"/>
    <property type="molecule type" value="Genomic_DNA"/>
</dbReference>
<protein>
    <submittedName>
        <fullName evidence="1">Uncharacterized protein</fullName>
    </submittedName>
</protein>
<evidence type="ECO:0000313" key="1">
    <source>
        <dbReference type="EMBL" id="KAB8196345.1"/>
    </source>
</evidence>